<accession>A0A1F6B824</accession>
<dbReference type="STRING" id="1798391.A2968_06490"/>
<dbReference type="InterPro" id="IPR001173">
    <property type="entry name" value="Glyco_trans_2-like"/>
</dbReference>
<dbReference type="GO" id="GO:0006487">
    <property type="term" value="P:protein N-linked glycosylation"/>
    <property type="evidence" value="ECO:0007669"/>
    <property type="project" value="TreeGrafter"/>
</dbReference>
<dbReference type="Proteomes" id="UP000176228">
    <property type="component" value="Unassembled WGS sequence"/>
</dbReference>
<dbReference type="PANTHER" id="PTHR10859:SF91">
    <property type="entry name" value="DOLICHYL-PHOSPHATE BETA-GLUCOSYLTRANSFERASE"/>
    <property type="match status" value="1"/>
</dbReference>
<evidence type="ECO:0000259" key="1">
    <source>
        <dbReference type="Pfam" id="PF00535"/>
    </source>
</evidence>
<gene>
    <name evidence="2" type="ORF">A2968_06490</name>
</gene>
<organism evidence="2 3">
    <name type="scientific">Candidatus Gottesmanbacteria bacterium RIFCSPLOWO2_01_FULL_42_22</name>
    <dbReference type="NCBI Taxonomy" id="1798391"/>
    <lineage>
        <taxon>Bacteria</taxon>
        <taxon>Candidatus Gottesmaniibacteriota</taxon>
    </lineage>
</organism>
<dbReference type="PANTHER" id="PTHR10859">
    <property type="entry name" value="GLYCOSYL TRANSFERASE"/>
    <property type="match status" value="1"/>
</dbReference>
<dbReference type="SUPFAM" id="SSF53448">
    <property type="entry name" value="Nucleotide-diphospho-sugar transferases"/>
    <property type="match status" value="1"/>
</dbReference>
<comment type="caution">
    <text evidence="2">The sequence shown here is derived from an EMBL/GenBank/DDBJ whole genome shotgun (WGS) entry which is preliminary data.</text>
</comment>
<proteinExistence type="predicted"/>
<name>A0A1F6B824_9BACT</name>
<protein>
    <recommendedName>
        <fullName evidence="1">Glycosyltransferase 2-like domain-containing protein</fullName>
    </recommendedName>
</protein>
<dbReference type="InterPro" id="IPR029044">
    <property type="entry name" value="Nucleotide-diphossugar_trans"/>
</dbReference>
<dbReference type="Pfam" id="PF00535">
    <property type="entry name" value="Glycos_transf_2"/>
    <property type="match status" value="1"/>
</dbReference>
<evidence type="ECO:0000313" key="2">
    <source>
        <dbReference type="EMBL" id="OGG32892.1"/>
    </source>
</evidence>
<feature type="domain" description="Glycosyltransferase 2-like" evidence="1">
    <location>
        <begin position="10"/>
        <end position="125"/>
    </location>
</feature>
<dbReference type="AlphaFoldDB" id="A0A1F6B824"/>
<dbReference type="EMBL" id="MFJU01000042">
    <property type="protein sequence ID" value="OGG32892.1"/>
    <property type="molecule type" value="Genomic_DNA"/>
</dbReference>
<reference evidence="2 3" key="1">
    <citation type="journal article" date="2016" name="Nat. Commun.">
        <title>Thousands of microbial genomes shed light on interconnected biogeochemical processes in an aquifer system.</title>
        <authorList>
            <person name="Anantharaman K."/>
            <person name="Brown C.T."/>
            <person name="Hug L.A."/>
            <person name="Sharon I."/>
            <person name="Castelle C.J."/>
            <person name="Probst A.J."/>
            <person name="Thomas B.C."/>
            <person name="Singh A."/>
            <person name="Wilkins M.J."/>
            <person name="Karaoz U."/>
            <person name="Brodie E.L."/>
            <person name="Williams K.H."/>
            <person name="Hubbard S.S."/>
            <person name="Banfield J.F."/>
        </authorList>
    </citation>
    <scope>NUCLEOTIDE SEQUENCE [LARGE SCALE GENOMIC DNA]</scope>
</reference>
<evidence type="ECO:0000313" key="3">
    <source>
        <dbReference type="Proteomes" id="UP000176228"/>
    </source>
</evidence>
<dbReference type="Gene3D" id="3.90.550.10">
    <property type="entry name" value="Spore Coat Polysaccharide Biosynthesis Protein SpsA, Chain A"/>
    <property type="match status" value="1"/>
</dbReference>
<sequence>MLLNAKPLISCVIPFWNEGSRLYAVLDEVSKTKNIFEVICVDDASYENNSDEIRKHYPNFKLLRLKKNYGKSGAILEGLKIVKGNLILLLDADIRNLNHNEIEKAIKIVQQNPDVDMLILRRIKAPLFVKLTRGDVLASGERIVKLNYLMNVLKNSTKGWELESKINLFMFNNNKKVYWFPHSGINTHWKWGIKADFKYHKKKIADIYSIGFTNLLKLFLFFGKEEVKYQKI</sequence>